<dbReference type="PANTHER" id="PTHR43344">
    <property type="entry name" value="PHOSPHOSERINE PHOSPHATASE"/>
    <property type="match status" value="1"/>
</dbReference>
<dbReference type="NCBIfam" id="TIGR01488">
    <property type="entry name" value="HAD-SF-IB"/>
    <property type="match status" value="1"/>
</dbReference>
<evidence type="ECO:0000313" key="12">
    <source>
        <dbReference type="EMBL" id="QNO47103.1"/>
    </source>
</evidence>
<dbReference type="PANTHER" id="PTHR43344:SF2">
    <property type="entry name" value="PHOSPHOSERINE PHOSPHATASE"/>
    <property type="match status" value="1"/>
</dbReference>
<dbReference type="InterPro" id="IPR050582">
    <property type="entry name" value="HAD-like_SerB"/>
</dbReference>
<dbReference type="EMBL" id="MT631240">
    <property type="protein sequence ID" value="QNO47103.1"/>
    <property type="molecule type" value="Genomic_DNA"/>
</dbReference>
<dbReference type="GO" id="GO:0006564">
    <property type="term" value="P:L-serine biosynthetic process"/>
    <property type="evidence" value="ECO:0007669"/>
    <property type="project" value="UniProtKB-KW"/>
</dbReference>
<dbReference type="Pfam" id="PF00702">
    <property type="entry name" value="Hydrolase"/>
    <property type="match status" value="1"/>
</dbReference>
<sequence length="211" mass="22770">MKMIVFDMDSTLIDAETIDELAVAAGVGDRVTEITERAMNGELDYGAALRERVGLLKGLSIERVKHACESLPLMPGARELVDAAKRMGYQTAMITCGFMISARRIGEILGIDHVIANDLATNGEKLTGEVVGNLTEADSKARVLKDLAHRCGIGTSECITIGDGANDIYLFANAGYSIAFNAKPILKEYADAVVDQKDLRAIIPIIEKIEK</sequence>
<dbReference type="GO" id="GO:0036424">
    <property type="term" value="F:L-phosphoserine phosphatase activity"/>
    <property type="evidence" value="ECO:0007669"/>
    <property type="project" value="InterPro"/>
</dbReference>
<dbReference type="Gene3D" id="3.40.50.1000">
    <property type="entry name" value="HAD superfamily/HAD-like"/>
    <property type="match status" value="1"/>
</dbReference>
<evidence type="ECO:0000256" key="8">
    <source>
        <dbReference type="ARBA" id="ARBA00022842"/>
    </source>
</evidence>
<dbReference type="NCBIfam" id="TIGR00338">
    <property type="entry name" value="serB"/>
    <property type="match status" value="1"/>
</dbReference>
<dbReference type="GO" id="GO:0000287">
    <property type="term" value="F:magnesium ion binding"/>
    <property type="evidence" value="ECO:0007669"/>
    <property type="project" value="TreeGrafter"/>
</dbReference>
<feature type="active site" description="Proton donor" evidence="11">
    <location>
        <position position="9"/>
    </location>
</feature>
<keyword evidence="7 12" id="KW-0378">Hydrolase</keyword>
<dbReference type="InterPro" id="IPR023214">
    <property type="entry name" value="HAD_sf"/>
</dbReference>
<keyword evidence="9" id="KW-0718">Serine biosynthesis</keyword>
<evidence type="ECO:0000256" key="7">
    <source>
        <dbReference type="ARBA" id="ARBA00022801"/>
    </source>
</evidence>
<keyword evidence="8" id="KW-0460">Magnesium</keyword>
<accession>A0A7G9YGG9</accession>
<comment type="similarity">
    <text evidence="3">Belongs to the HAD-like hydrolase superfamily. SerB family.</text>
</comment>
<evidence type="ECO:0000256" key="4">
    <source>
        <dbReference type="ARBA" id="ARBA00012640"/>
    </source>
</evidence>
<name>A0A7G9YGG9_9EURY</name>
<dbReference type="SFLD" id="SFLDS00003">
    <property type="entry name" value="Haloacid_Dehalogenase"/>
    <property type="match status" value="1"/>
</dbReference>
<dbReference type="InterPro" id="IPR004469">
    <property type="entry name" value="PSP"/>
</dbReference>
<keyword evidence="6" id="KW-0479">Metal-binding</keyword>
<dbReference type="SFLD" id="SFLDF00029">
    <property type="entry name" value="phosphoserine_phosphatase"/>
    <property type="match status" value="1"/>
</dbReference>
<dbReference type="GO" id="GO:0005737">
    <property type="term" value="C:cytoplasm"/>
    <property type="evidence" value="ECO:0007669"/>
    <property type="project" value="TreeGrafter"/>
</dbReference>
<evidence type="ECO:0000256" key="3">
    <source>
        <dbReference type="ARBA" id="ARBA00009184"/>
    </source>
</evidence>
<evidence type="ECO:0000256" key="1">
    <source>
        <dbReference type="ARBA" id="ARBA00001946"/>
    </source>
</evidence>
<evidence type="ECO:0000256" key="2">
    <source>
        <dbReference type="ARBA" id="ARBA00005135"/>
    </source>
</evidence>
<dbReference type="AlphaFoldDB" id="A0A7G9YGG9"/>
<feature type="active site" description="Nucleophile" evidence="11">
    <location>
        <position position="7"/>
    </location>
</feature>
<evidence type="ECO:0000256" key="5">
    <source>
        <dbReference type="ARBA" id="ARBA00022605"/>
    </source>
</evidence>
<keyword evidence="5" id="KW-0028">Amino-acid biosynthesis</keyword>
<proteinExistence type="inferred from homology"/>
<dbReference type="SFLD" id="SFLDG01137">
    <property type="entry name" value="C1.6.1:_Phosphoserine_Phosphat"/>
    <property type="match status" value="1"/>
</dbReference>
<organism evidence="12">
    <name type="scientific">Candidatus Methanogaster sp. ANME-2c ERB4</name>
    <dbReference type="NCBI Taxonomy" id="2759911"/>
    <lineage>
        <taxon>Archaea</taxon>
        <taxon>Methanobacteriati</taxon>
        <taxon>Methanobacteriota</taxon>
        <taxon>Stenosarchaea group</taxon>
        <taxon>Methanomicrobia</taxon>
        <taxon>Methanosarcinales</taxon>
        <taxon>ANME-2 cluster</taxon>
        <taxon>Candidatus Methanogasteraceae</taxon>
        <taxon>Candidatus Methanogaster</taxon>
    </lineage>
</organism>
<evidence type="ECO:0000256" key="11">
    <source>
        <dbReference type="PIRSR" id="PIRSR604469-1"/>
    </source>
</evidence>
<dbReference type="InterPro" id="IPR036412">
    <property type="entry name" value="HAD-like_sf"/>
</dbReference>
<comment type="pathway">
    <text evidence="2">Amino-acid biosynthesis; L-serine biosynthesis; L-serine from 3-phospho-D-glycerate: step 3/3.</text>
</comment>
<dbReference type="EC" id="3.1.3.3" evidence="4"/>
<evidence type="ECO:0000256" key="10">
    <source>
        <dbReference type="ARBA" id="ARBA00031693"/>
    </source>
</evidence>
<dbReference type="SFLD" id="SFLDG01136">
    <property type="entry name" value="C1.6:_Phosphoserine_Phosphatas"/>
    <property type="match status" value="1"/>
</dbReference>
<dbReference type="SUPFAM" id="SSF56784">
    <property type="entry name" value="HAD-like"/>
    <property type="match status" value="1"/>
</dbReference>
<evidence type="ECO:0000256" key="9">
    <source>
        <dbReference type="ARBA" id="ARBA00023299"/>
    </source>
</evidence>
<protein>
    <recommendedName>
        <fullName evidence="4">phosphoserine phosphatase</fullName>
        <ecNumber evidence="4">3.1.3.3</ecNumber>
    </recommendedName>
    <alternativeName>
        <fullName evidence="10">O-phosphoserine phosphohydrolase</fullName>
    </alternativeName>
</protein>
<evidence type="ECO:0000256" key="6">
    <source>
        <dbReference type="ARBA" id="ARBA00022723"/>
    </source>
</evidence>
<gene>
    <name evidence="12" type="ORF">ONOHIMFI_00029</name>
</gene>
<comment type="cofactor">
    <cofactor evidence="1">
        <name>Mg(2+)</name>
        <dbReference type="ChEBI" id="CHEBI:18420"/>
    </cofactor>
</comment>
<reference evidence="12" key="1">
    <citation type="submission" date="2020-06" db="EMBL/GenBank/DDBJ databases">
        <title>Unique genomic features of the anaerobic methanotrophic archaea.</title>
        <authorList>
            <person name="Chadwick G.L."/>
            <person name="Skennerton C.T."/>
            <person name="Laso-Perez R."/>
            <person name="Leu A.O."/>
            <person name="Speth D.R."/>
            <person name="Yu H."/>
            <person name="Morgan-Lang C."/>
            <person name="Hatzenpichler R."/>
            <person name="Goudeau D."/>
            <person name="Malmstrom R."/>
            <person name="Brazelton W.J."/>
            <person name="Woyke T."/>
            <person name="Hallam S.J."/>
            <person name="Tyson G.W."/>
            <person name="Wegener G."/>
            <person name="Boetius A."/>
            <person name="Orphan V."/>
        </authorList>
    </citation>
    <scope>NUCLEOTIDE SEQUENCE</scope>
</reference>
<dbReference type="UniPathway" id="UPA00135">
    <property type="reaction ID" value="UER00198"/>
</dbReference>